<dbReference type="PROSITE" id="PS50836">
    <property type="entry name" value="DOMON"/>
    <property type="match status" value="1"/>
</dbReference>
<dbReference type="PANTHER" id="PTHR45828">
    <property type="entry name" value="CYTOCHROME B561/FERRIC REDUCTASE TRANSMEMBRANE"/>
    <property type="match status" value="1"/>
</dbReference>
<evidence type="ECO:0000256" key="6">
    <source>
        <dbReference type="SAM" id="SignalP"/>
    </source>
</evidence>
<evidence type="ECO:0000256" key="5">
    <source>
        <dbReference type="SAM" id="Phobius"/>
    </source>
</evidence>
<evidence type="ECO:0000313" key="10">
    <source>
        <dbReference type="Proteomes" id="UP000472267"/>
    </source>
</evidence>
<feature type="domain" description="Reelin" evidence="8">
    <location>
        <begin position="11"/>
        <end position="177"/>
    </location>
</feature>
<reference evidence="9" key="3">
    <citation type="submission" date="2025-09" db="UniProtKB">
        <authorList>
            <consortium name="Ensembl"/>
        </authorList>
    </citation>
    <scope>IDENTIFICATION</scope>
</reference>
<evidence type="ECO:0000256" key="4">
    <source>
        <dbReference type="SAM" id="MobiDB-lite"/>
    </source>
</evidence>
<evidence type="ECO:0000256" key="2">
    <source>
        <dbReference type="ARBA" id="ARBA00004141"/>
    </source>
</evidence>
<evidence type="ECO:0000313" key="9">
    <source>
        <dbReference type="Ensembl" id="ENSSFAP00005052692.1"/>
    </source>
</evidence>
<evidence type="ECO:0000256" key="1">
    <source>
        <dbReference type="ARBA" id="ARBA00001970"/>
    </source>
</evidence>
<name>A0A672JHQ3_SALFA</name>
<dbReference type="InParanoid" id="A0A672JHQ3"/>
<protein>
    <recommendedName>
        <fullName evidence="11">Ferric-chelate reductase 1a</fullName>
    </recommendedName>
</protein>
<organism evidence="9 10">
    <name type="scientific">Salarias fasciatus</name>
    <name type="common">Jewelled blenny</name>
    <name type="synonym">Blennius fasciatus</name>
    <dbReference type="NCBI Taxonomy" id="181472"/>
    <lineage>
        <taxon>Eukaryota</taxon>
        <taxon>Metazoa</taxon>
        <taxon>Chordata</taxon>
        <taxon>Craniata</taxon>
        <taxon>Vertebrata</taxon>
        <taxon>Euteleostomi</taxon>
        <taxon>Actinopterygii</taxon>
        <taxon>Neopterygii</taxon>
        <taxon>Teleostei</taxon>
        <taxon>Neoteleostei</taxon>
        <taxon>Acanthomorphata</taxon>
        <taxon>Ovalentaria</taxon>
        <taxon>Blenniimorphae</taxon>
        <taxon>Blenniiformes</taxon>
        <taxon>Blennioidei</taxon>
        <taxon>Blenniidae</taxon>
        <taxon>Salariinae</taxon>
        <taxon>Salarias</taxon>
    </lineage>
</organism>
<keyword evidence="5" id="KW-1133">Transmembrane helix</keyword>
<dbReference type="SMART" id="SM00664">
    <property type="entry name" value="DoH"/>
    <property type="match status" value="1"/>
</dbReference>
<reference evidence="9" key="2">
    <citation type="submission" date="2025-08" db="UniProtKB">
        <authorList>
            <consortium name="Ensembl"/>
        </authorList>
    </citation>
    <scope>IDENTIFICATION</scope>
</reference>
<comment type="cofactor">
    <cofactor evidence="1">
        <name>heme b</name>
        <dbReference type="ChEBI" id="CHEBI:60344"/>
    </cofactor>
</comment>
<dbReference type="Gene3D" id="1.20.120.1770">
    <property type="match status" value="1"/>
</dbReference>
<evidence type="ECO:0000256" key="3">
    <source>
        <dbReference type="ARBA" id="ARBA00023004"/>
    </source>
</evidence>
<evidence type="ECO:0000259" key="8">
    <source>
        <dbReference type="PROSITE" id="PS51019"/>
    </source>
</evidence>
<feature type="domain" description="DOMON" evidence="7">
    <location>
        <begin position="212"/>
        <end position="324"/>
    </location>
</feature>
<dbReference type="OMA" id="XGDDDAY"/>
<keyword evidence="6" id="KW-0732">Signal</keyword>
<dbReference type="CDD" id="cd08760">
    <property type="entry name" value="Cyt_b561_FRRS1_like"/>
    <property type="match status" value="1"/>
</dbReference>
<dbReference type="PANTHER" id="PTHR45828:SF3">
    <property type="entry name" value="FERRIC-CHELATE REDUCTASE 1"/>
    <property type="match status" value="1"/>
</dbReference>
<keyword evidence="3" id="KW-0408">Iron</keyword>
<sequence>MWWGHPLVAVLTVWTRSAWGFSNGRVGVACGDMGPQHGPRPRPDPPPYSLSVDKPSFSPGEPVTVSLQALNGSFFRGFLIEARDSEDLQSPAVGVFSLSAPQQSQLLQCRSAVSHRTGSRKTHIQAVWRSDRNPPHSVQFLVTVVQDYQVYWVRITGPLVVLRGATESPSTAPPASPSSPAVLSAPFSSEGCGLTKSCLREPEGCRPDSDHRCVFLSFTADASGRSVMFELSGPAEGYVSFALSLDKWMGNDDVFLCVKDGGGVSIRAGYVSGRTQPELHPQESLWGGAWRLENGLIQCRFHRNSVLPPSFSFNHSLFVFLACGGAHGGSVLKHQEQPVVSGRQTVISGPPEDLRGSRPPLLIRLHGVLMLTAWMWTASCGVLAARHCKHLWSSRSRPGHTLWFQLHRTLMVLALVLTAVGFTLPFLYRRGWISCQRRDCDHEAQAGCRTGFLLAGSMQDSYSERDTHLTGPHIYGLPARQHTHLELPLKFQDTTLPDEMLVKIQITFLVKLLENSSFVMPPLLCVCPVSFSSVRVCVGLRSDGDVTHTHRLHSE</sequence>
<reference evidence="9" key="1">
    <citation type="submission" date="2019-06" db="EMBL/GenBank/DDBJ databases">
        <authorList>
            <consortium name="Wellcome Sanger Institute Data Sharing"/>
        </authorList>
    </citation>
    <scope>NUCLEOTIDE SEQUENCE [LARGE SCALE GENOMIC DNA]</scope>
</reference>
<dbReference type="InterPro" id="IPR051237">
    <property type="entry name" value="Ferric-chelate_Red/DefProt"/>
</dbReference>
<feature type="transmembrane region" description="Helical" evidence="5">
    <location>
        <begin position="406"/>
        <end position="428"/>
    </location>
</feature>
<comment type="subcellular location">
    <subcellularLocation>
        <location evidence="2">Membrane</location>
        <topology evidence="2">Multi-pass membrane protein</topology>
    </subcellularLocation>
</comment>
<dbReference type="GO" id="GO:0016020">
    <property type="term" value="C:membrane"/>
    <property type="evidence" value="ECO:0007669"/>
    <property type="project" value="UniProtKB-SubCell"/>
</dbReference>
<dbReference type="Ensembl" id="ENSSFAT00005054354.1">
    <property type="protein sequence ID" value="ENSSFAP00005052692.1"/>
    <property type="gene ID" value="ENSSFAG00005025222.1"/>
</dbReference>
<feature type="region of interest" description="Disordered" evidence="4">
    <location>
        <begin position="32"/>
        <end position="55"/>
    </location>
</feature>
<dbReference type="Pfam" id="PF02014">
    <property type="entry name" value="Reeler"/>
    <property type="match status" value="1"/>
</dbReference>
<keyword evidence="10" id="KW-1185">Reference proteome</keyword>
<dbReference type="Proteomes" id="UP000472267">
    <property type="component" value="Chromosome 9"/>
</dbReference>
<dbReference type="InterPro" id="IPR005018">
    <property type="entry name" value="DOMON_domain"/>
</dbReference>
<evidence type="ECO:0008006" key="11">
    <source>
        <dbReference type="Google" id="ProtNLM"/>
    </source>
</evidence>
<dbReference type="Gene3D" id="2.60.40.4060">
    <property type="entry name" value="Reeler domain"/>
    <property type="match status" value="1"/>
</dbReference>
<keyword evidence="5" id="KW-0812">Transmembrane</keyword>
<dbReference type="InterPro" id="IPR002861">
    <property type="entry name" value="Reeler_dom"/>
</dbReference>
<evidence type="ECO:0000259" key="7">
    <source>
        <dbReference type="PROSITE" id="PS50836"/>
    </source>
</evidence>
<dbReference type="AlphaFoldDB" id="A0A672JHQ3"/>
<dbReference type="InterPro" id="IPR042307">
    <property type="entry name" value="Reeler_sf"/>
</dbReference>
<accession>A0A672JHQ3</accession>
<feature type="signal peptide" evidence="6">
    <location>
        <begin position="1"/>
        <end position="20"/>
    </location>
</feature>
<proteinExistence type="predicted"/>
<keyword evidence="5" id="KW-0472">Membrane</keyword>
<dbReference type="CDD" id="cd08544">
    <property type="entry name" value="Reeler"/>
    <property type="match status" value="1"/>
</dbReference>
<feature type="transmembrane region" description="Helical" evidence="5">
    <location>
        <begin position="361"/>
        <end position="385"/>
    </location>
</feature>
<dbReference type="PROSITE" id="PS51019">
    <property type="entry name" value="REELIN"/>
    <property type="match status" value="1"/>
</dbReference>
<dbReference type="Pfam" id="PF03351">
    <property type="entry name" value="DOMON"/>
    <property type="match status" value="1"/>
</dbReference>
<dbReference type="CDD" id="cd09628">
    <property type="entry name" value="DOMON_SDR_2_like"/>
    <property type="match status" value="1"/>
</dbReference>
<feature type="chain" id="PRO_5025547424" description="Ferric-chelate reductase 1a" evidence="6">
    <location>
        <begin position="21"/>
        <end position="555"/>
    </location>
</feature>